<dbReference type="InterPro" id="IPR003849">
    <property type="entry name" value="Preprotein_translocase_YajC"/>
</dbReference>
<keyword evidence="3" id="KW-1185">Reference proteome</keyword>
<reference evidence="2 3" key="1">
    <citation type="journal article" date="2014" name="Int. J. Syst. Evol. Microbiol.">
        <title>Complete genome sequence of Corynebacterium casei LMG S-19264T (=DSM 44701T), isolated from a smear-ripened cheese.</title>
        <authorList>
            <consortium name="US DOE Joint Genome Institute (JGI-PGF)"/>
            <person name="Walter F."/>
            <person name="Albersmeier A."/>
            <person name="Kalinowski J."/>
            <person name="Ruckert C."/>
        </authorList>
    </citation>
    <scope>NUCLEOTIDE SEQUENCE [LARGE SCALE GENOMIC DNA]</scope>
    <source>
        <strain evidence="2 3">CCM 8669</strain>
    </source>
</reference>
<feature type="region of interest" description="Disordered" evidence="1">
    <location>
        <begin position="52"/>
        <end position="97"/>
    </location>
</feature>
<evidence type="ECO:0008006" key="4">
    <source>
        <dbReference type="Google" id="ProtNLM"/>
    </source>
</evidence>
<dbReference type="EMBL" id="BMDC01000001">
    <property type="protein sequence ID" value="GGH57873.1"/>
    <property type="molecule type" value="Genomic_DNA"/>
</dbReference>
<feature type="compositionally biased region" description="Low complexity" evidence="1">
    <location>
        <begin position="53"/>
        <end position="65"/>
    </location>
</feature>
<gene>
    <name evidence="2" type="ORF">GCM10007359_03470</name>
</gene>
<dbReference type="Pfam" id="PF02699">
    <property type="entry name" value="YajC"/>
    <property type="match status" value="1"/>
</dbReference>
<dbReference type="AlphaFoldDB" id="A0A917IM62"/>
<feature type="compositionally biased region" description="Basic and acidic residues" evidence="1">
    <location>
        <begin position="81"/>
        <end position="97"/>
    </location>
</feature>
<sequence length="97" mass="10336">MGPGTEVMTNFGLYGRVVEVNRDENFALLEVHSGAVVKVHLQTVTTVLDASAEEASAQPQAGSAQTDSTQAGSVAEGEQAEPNRDEFYRPDAQGDQR</sequence>
<evidence type="ECO:0000313" key="2">
    <source>
        <dbReference type="EMBL" id="GGH57873.1"/>
    </source>
</evidence>
<comment type="caution">
    <text evidence="2">The sequence shown here is derived from an EMBL/GenBank/DDBJ whole genome shotgun (WGS) entry which is preliminary data.</text>
</comment>
<accession>A0A917IM62</accession>
<evidence type="ECO:0000256" key="1">
    <source>
        <dbReference type="SAM" id="MobiDB-lite"/>
    </source>
</evidence>
<dbReference type="Proteomes" id="UP000600171">
    <property type="component" value="Unassembled WGS sequence"/>
</dbReference>
<proteinExistence type="predicted"/>
<organism evidence="2 3">
    <name type="scientific">Rothia aerolata</name>
    <dbReference type="NCBI Taxonomy" id="1812262"/>
    <lineage>
        <taxon>Bacteria</taxon>
        <taxon>Bacillati</taxon>
        <taxon>Actinomycetota</taxon>
        <taxon>Actinomycetes</taxon>
        <taxon>Micrococcales</taxon>
        <taxon>Micrococcaceae</taxon>
        <taxon>Rothia</taxon>
    </lineage>
</organism>
<name>A0A917IM62_9MICC</name>
<evidence type="ECO:0000313" key="3">
    <source>
        <dbReference type="Proteomes" id="UP000600171"/>
    </source>
</evidence>
<protein>
    <recommendedName>
        <fullName evidence="4">Preprotein translocase subunit YajC</fullName>
    </recommendedName>
</protein>